<dbReference type="InterPro" id="IPR018649">
    <property type="entry name" value="SHOCT"/>
</dbReference>
<dbReference type="EMBL" id="KC811135">
    <property type="protein sequence ID" value="AGQ19578.1"/>
    <property type="molecule type" value="Genomic_DNA"/>
</dbReference>
<dbReference type="AlphaFoldDB" id="S5DPQ1"/>
<proteinExistence type="predicted"/>
<feature type="region of interest" description="Disordered" evidence="1">
    <location>
        <begin position="60"/>
        <end position="88"/>
    </location>
</feature>
<evidence type="ECO:0000256" key="1">
    <source>
        <dbReference type="SAM" id="MobiDB-lite"/>
    </source>
</evidence>
<name>S5DPQ1_9ACTN</name>
<evidence type="ECO:0000313" key="3">
    <source>
        <dbReference type="EMBL" id="AGQ19578.1"/>
    </source>
</evidence>
<reference evidence="3" key="1">
    <citation type="journal article" date="2013" name="Sci. Rep.">
        <title>Metagenomics uncovers a new group of low GC and ultra-small marine Actinobacteria.</title>
        <authorList>
            <person name="Ghai R."/>
            <person name="Mizuno C.M."/>
            <person name="Picazo A."/>
            <person name="Camacho A."/>
            <person name="Rodriguez-Valera F."/>
        </authorList>
    </citation>
    <scope>NUCLEOTIDE SEQUENCE</scope>
</reference>
<protein>
    <submittedName>
        <fullName evidence="3">MedDCM-OCT-S38-C2-cds48</fullName>
    </submittedName>
</protein>
<organism evidence="3">
    <name type="scientific">Candidatus Actinomarina minuta</name>
    <dbReference type="NCBI Taxonomy" id="1389454"/>
    <lineage>
        <taxon>Bacteria</taxon>
        <taxon>Bacillati</taxon>
        <taxon>Actinomycetota</taxon>
        <taxon>Actinomycetes</taxon>
        <taxon>Candidatus Actinomarinidae</taxon>
        <taxon>Candidatus Actinomarinales</taxon>
        <taxon>Candidatus Actinomarineae</taxon>
        <taxon>Candidatus Actinomarinaceae</taxon>
        <taxon>Candidatus Actinomarina</taxon>
    </lineage>
</organism>
<dbReference type="Pfam" id="PF09851">
    <property type="entry name" value="SHOCT"/>
    <property type="match status" value="1"/>
</dbReference>
<feature type="domain" description="SHOCT" evidence="2">
    <location>
        <begin position="5"/>
        <end position="32"/>
    </location>
</feature>
<sequence length="279" mass="29538">MTDADEIKKLKDLLDEGVITEEEYENKKKTLLANDGKSSKTKWLIVGLLIFGLISLLPSSEDSQSTNSSTNTASSSSSSSSNSSSSVSNDWGSCTLSSYGSLSTQSIDGYGDNIITWGGSGGILSFSHSGSGNVSITTYDVNGGYLDLLVNEIGNYSGNSLFGVWAGEGVEEFEISADGSWDFTLKSVSSGAKKVSGTSVSGKGDEVINATSVCEYNKIEVSHNGSSNFSVWGIAPKGIFSQDLLINEIGSYSGVVRLPEDFELLVINADGNWQINFKK</sequence>
<evidence type="ECO:0000259" key="2">
    <source>
        <dbReference type="Pfam" id="PF09851"/>
    </source>
</evidence>
<accession>S5DPQ1</accession>